<protein>
    <submittedName>
        <fullName evidence="1">Uncharacterized protein</fullName>
    </submittedName>
</protein>
<comment type="caution">
    <text evidence="1">The sequence shown here is derived from an EMBL/GenBank/DDBJ whole genome shotgun (WGS) entry which is preliminary data.</text>
</comment>
<accession>A0AAU9QVA0</accession>
<dbReference type="EMBL" id="CAKMUD010000094">
    <property type="protein sequence ID" value="CAH1600077.1"/>
    <property type="molecule type" value="Genomic_DNA"/>
</dbReference>
<reference evidence="1" key="1">
    <citation type="submission" date="2022-01" db="EMBL/GenBank/DDBJ databases">
        <authorList>
            <person name="Lagorce A."/>
        </authorList>
    </citation>
    <scope>NUCLEOTIDE SEQUENCE</scope>
    <source>
        <strain evidence="1">Th15_F1_A12</strain>
    </source>
</reference>
<dbReference type="AlphaFoldDB" id="A0AAU9QVA0"/>
<organism evidence="1 2">
    <name type="scientific">Vibrio jasicida</name>
    <dbReference type="NCBI Taxonomy" id="766224"/>
    <lineage>
        <taxon>Bacteria</taxon>
        <taxon>Pseudomonadati</taxon>
        <taxon>Pseudomonadota</taxon>
        <taxon>Gammaproteobacteria</taxon>
        <taxon>Vibrionales</taxon>
        <taxon>Vibrionaceae</taxon>
        <taxon>Vibrio</taxon>
    </lineage>
</organism>
<proteinExistence type="predicted"/>
<evidence type="ECO:0000313" key="1">
    <source>
        <dbReference type="EMBL" id="CAH1600077.1"/>
    </source>
</evidence>
<evidence type="ECO:0000313" key="2">
    <source>
        <dbReference type="Proteomes" id="UP001295462"/>
    </source>
</evidence>
<name>A0AAU9QVA0_9VIBR</name>
<gene>
    <name evidence="1" type="ORF">THF1A12_40407</name>
</gene>
<sequence>MYTRNIKQPMHHAFLESVGLINQNWSLTLIKQKNN</sequence>
<dbReference type="Proteomes" id="UP001295462">
    <property type="component" value="Unassembled WGS sequence"/>
</dbReference>